<dbReference type="Proteomes" id="UP000004079">
    <property type="component" value="Unassembled WGS sequence"/>
</dbReference>
<accession>D1QRT6</accession>
<proteinExistence type="predicted"/>
<evidence type="ECO:0000313" key="2">
    <source>
        <dbReference type="Proteomes" id="UP000004079"/>
    </source>
</evidence>
<gene>
    <name evidence="1" type="ORF">HMPREF0971_01692</name>
</gene>
<comment type="caution">
    <text evidence="1">The sequence shown here is derived from an EMBL/GenBank/DDBJ whole genome shotgun (WGS) entry which is preliminary data.</text>
</comment>
<sequence>MPLVSKGGENELRAIHAGFYIPYFTYSTTTPFCFQGRGE</sequence>
<dbReference type="AlphaFoldDB" id="D1QRT6"/>
<dbReference type="EMBL" id="ACUZ02000031">
    <property type="protein sequence ID" value="EFB31943.1"/>
    <property type="molecule type" value="Genomic_DNA"/>
</dbReference>
<protein>
    <submittedName>
        <fullName evidence="1">Uncharacterized protein</fullName>
    </submittedName>
</protein>
<organism evidence="1 2">
    <name type="scientific">Segatella oris F0302</name>
    <dbReference type="NCBI Taxonomy" id="649760"/>
    <lineage>
        <taxon>Bacteria</taxon>
        <taxon>Pseudomonadati</taxon>
        <taxon>Bacteroidota</taxon>
        <taxon>Bacteroidia</taxon>
        <taxon>Bacteroidales</taxon>
        <taxon>Prevotellaceae</taxon>
        <taxon>Segatella</taxon>
    </lineage>
</organism>
<evidence type="ECO:0000313" key="1">
    <source>
        <dbReference type="EMBL" id="EFB31943.1"/>
    </source>
</evidence>
<name>D1QRT6_9BACT</name>
<dbReference type="HOGENOM" id="CLU_3314755_0_0_10"/>
<reference evidence="1 2" key="1">
    <citation type="submission" date="2009-11" db="EMBL/GenBank/DDBJ databases">
        <authorList>
            <person name="Weinstock G."/>
            <person name="Sodergren E."/>
            <person name="Clifton S."/>
            <person name="Fulton L."/>
            <person name="Fulton B."/>
            <person name="Courtney L."/>
            <person name="Fronick C."/>
            <person name="Harrison M."/>
            <person name="Strong C."/>
            <person name="Farmer C."/>
            <person name="Delahaunty K."/>
            <person name="Markovic C."/>
            <person name="Hall O."/>
            <person name="Minx P."/>
            <person name="Tomlinson C."/>
            <person name="Mitreva M."/>
            <person name="Nelson J."/>
            <person name="Hou S."/>
            <person name="Wollam A."/>
            <person name="Pepin K.H."/>
            <person name="Johnson M."/>
            <person name="Bhonagiri V."/>
            <person name="Nash W.E."/>
            <person name="Warren W."/>
            <person name="Chinwalla A."/>
            <person name="Mardis E.R."/>
            <person name="Wilson R.K."/>
        </authorList>
    </citation>
    <scope>NUCLEOTIDE SEQUENCE [LARGE SCALE GENOMIC DNA]</scope>
    <source>
        <strain evidence="1 2">F0302</strain>
    </source>
</reference>